<feature type="region of interest" description="Disordered" evidence="1">
    <location>
        <begin position="1"/>
        <end position="29"/>
    </location>
</feature>
<feature type="compositionally biased region" description="Polar residues" evidence="1">
    <location>
        <begin position="1"/>
        <end position="24"/>
    </location>
</feature>
<dbReference type="AlphaFoldDB" id="A0A8X6NW51"/>
<dbReference type="Proteomes" id="UP000887013">
    <property type="component" value="Unassembled WGS sequence"/>
</dbReference>
<evidence type="ECO:0000313" key="2">
    <source>
        <dbReference type="EMBL" id="GFT34444.1"/>
    </source>
</evidence>
<name>A0A8X6NW51_NEPPI</name>
<protein>
    <submittedName>
        <fullName evidence="2">Uncharacterized protein</fullName>
    </submittedName>
</protein>
<proteinExistence type="predicted"/>
<comment type="caution">
    <text evidence="2">The sequence shown here is derived from an EMBL/GenBank/DDBJ whole genome shotgun (WGS) entry which is preliminary data.</text>
</comment>
<keyword evidence="3" id="KW-1185">Reference proteome</keyword>
<accession>A0A8X6NW51</accession>
<organism evidence="2 3">
    <name type="scientific">Nephila pilipes</name>
    <name type="common">Giant wood spider</name>
    <name type="synonym">Nephila maculata</name>
    <dbReference type="NCBI Taxonomy" id="299642"/>
    <lineage>
        <taxon>Eukaryota</taxon>
        <taxon>Metazoa</taxon>
        <taxon>Ecdysozoa</taxon>
        <taxon>Arthropoda</taxon>
        <taxon>Chelicerata</taxon>
        <taxon>Arachnida</taxon>
        <taxon>Araneae</taxon>
        <taxon>Araneomorphae</taxon>
        <taxon>Entelegynae</taxon>
        <taxon>Araneoidea</taxon>
        <taxon>Nephilidae</taxon>
        <taxon>Nephila</taxon>
    </lineage>
</organism>
<sequence length="125" mass="13847">MTSQWMQNDHHTQFNPTYPRSGSLHSPPPIVLGDYLNNYGGGNSNSLDLSSCSSRQVFSTRTNPDPSVTSLLANTTYQTSILPNEASECNFNVDRDNDSEIHGYAQMSGSLLRNERNNLHTSVPQ</sequence>
<reference evidence="2" key="1">
    <citation type="submission" date="2020-08" db="EMBL/GenBank/DDBJ databases">
        <title>Multicomponent nature underlies the extraordinary mechanical properties of spider dragline silk.</title>
        <authorList>
            <person name="Kono N."/>
            <person name="Nakamura H."/>
            <person name="Mori M."/>
            <person name="Yoshida Y."/>
            <person name="Ohtoshi R."/>
            <person name="Malay A.D."/>
            <person name="Moran D.A.P."/>
            <person name="Tomita M."/>
            <person name="Numata K."/>
            <person name="Arakawa K."/>
        </authorList>
    </citation>
    <scope>NUCLEOTIDE SEQUENCE</scope>
</reference>
<evidence type="ECO:0000256" key="1">
    <source>
        <dbReference type="SAM" id="MobiDB-lite"/>
    </source>
</evidence>
<gene>
    <name evidence="2" type="ORF">NPIL_177891</name>
</gene>
<dbReference type="EMBL" id="BMAW01108513">
    <property type="protein sequence ID" value="GFT34444.1"/>
    <property type="molecule type" value="Genomic_DNA"/>
</dbReference>
<evidence type="ECO:0000313" key="3">
    <source>
        <dbReference type="Proteomes" id="UP000887013"/>
    </source>
</evidence>